<protein>
    <submittedName>
        <fullName evidence="4">TetR family transcriptional regulator</fullName>
    </submittedName>
</protein>
<accession>A0A0J6D1T1</accession>
<dbReference type="OrthoDB" id="9814200at2"/>
<dbReference type="PANTHER" id="PTHR43479">
    <property type="entry name" value="ACREF/ENVCD OPERON REPRESSOR-RELATED"/>
    <property type="match status" value="1"/>
</dbReference>
<dbReference type="Gene3D" id="1.10.10.60">
    <property type="entry name" value="Homeodomain-like"/>
    <property type="match status" value="1"/>
</dbReference>
<dbReference type="Proteomes" id="UP000035996">
    <property type="component" value="Unassembled WGS sequence"/>
</dbReference>
<reference evidence="4" key="1">
    <citation type="submission" date="2015-06" db="EMBL/GenBank/DDBJ databases">
        <authorList>
            <person name="Liu B."/>
            <person name="Wang J."/>
            <person name="Zhu Y."/>
            <person name="Liu G."/>
            <person name="Chen Q."/>
            <person name="Zheng C."/>
            <person name="Che J."/>
            <person name="Ge C."/>
            <person name="Shi H."/>
            <person name="Pan Z."/>
            <person name="Liu X."/>
        </authorList>
    </citation>
    <scope>NUCLEOTIDE SEQUENCE [LARGE SCALE GENOMIC DNA]</scope>
    <source>
        <strain evidence="4">DSM 16346</strain>
    </source>
</reference>
<dbReference type="PATRIC" id="fig|157733.3.peg.2761"/>
<dbReference type="SUPFAM" id="SSF46689">
    <property type="entry name" value="Homeodomain-like"/>
    <property type="match status" value="1"/>
</dbReference>
<feature type="domain" description="HTH tetR-type" evidence="3">
    <location>
        <begin position="1"/>
        <end position="59"/>
    </location>
</feature>
<gene>
    <name evidence="4" type="ORF">AB986_02735</name>
</gene>
<evidence type="ECO:0000256" key="2">
    <source>
        <dbReference type="PROSITE-ProRule" id="PRU00335"/>
    </source>
</evidence>
<keyword evidence="1 2" id="KW-0238">DNA-binding</keyword>
<dbReference type="PROSITE" id="PS50977">
    <property type="entry name" value="HTH_TETR_2"/>
    <property type="match status" value="1"/>
</dbReference>
<name>A0A0J6D1T1_9BACL</name>
<evidence type="ECO:0000313" key="5">
    <source>
        <dbReference type="Proteomes" id="UP000035996"/>
    </source>
</evidence>
<dbReference type="SUPFAM" id="SSF48498">
    <property type="entry name" value="Tetracyclin repressor-like, C-terminal domain"/>
    <property type="match status" value="1"/>
</dbReference>
<evidence type="ECO:0000313" key="4">
    <source>
        <dbReference type="EMBL" id="KMM38249.1"/>
    </source>
</evidence>
<dbReference type="Pfam" id="PF17932">
    <property type="entry name" value="TetR_C_24"/>
    <property type="match status" value="1"/>
</dbReference>
<dbReference type="EMBL" id="LELK01000001">
    <property type="protein sequence ID" value="KMM38249.1"/>
    <property type="molecule type" value="Genomic_DNA"/>
</dbReference>
<dbReference type="STRING" id="157733.AB986_02735"/>
<dbReference type="PROSITE" id="PS01081">
    <property type="entry name" value="HTH_TETR_1"/>
    <property type="match status" value="1"/>
</dbReference>
<dbReference type="AlphaFoldDB" id="A0A0J6D1T1"/>
<dbReference type="Gene3D" id="1.10.357.10">
    <property type="entry name" value="Tetracycline Repressor, domain 2"/>
    <property type="match status" value="1"/>
</dbReference>
<evidence type="ECO:0000256" key="1">
    <source>
        <dbReference type="ARBA" id="ARBA00023125"/>
    </source>
</evidence>
<dbReference type="InterPro" id="IPR023772">
    <property type="entry name" value="DNA-bd_HTH_TetR-type_CS"/>
</dbReference>
<dbReference type="RefSeq" id="WP_048309339.1">
    <property type="nucleotide sequence ID" value="NZ_CP119526.1"/>
</dbReference>
<dbReference type="InterPro" id="IPR009057">
    <property type="entry name" value="Homeodomain-like_sf"/>
</dbReference>
<dbReference type="PANTHER" id="PTHR43479:SF11">
    <property type="entry name" value="ACREF_ENVCD OPERON REPRESSOR-RELATED"/>
    <property type="match status" value="1"/>
</dbReference>
<evidence type="ECO:0000259" key="3">
    <source>
        <dbReference type="PROSITE" id="PS50977"/>
    </source>
</evidence>
<proteinExistence type="predicted"/>
<dbReference type="InterPro" id="IPR050624">
    <property type="entry name" value="HTH-type_Tx_Regulator"/>
</dbReference>
<dbReference type="InterPro" id="IPR001647">
    <property type="entry name" value="HTH_TetR"/>
</dbReference>
<dbReference type="InterPro" id="IPR041490">
    <property type="entry name" value="KstR2_TetR_C"/>
</dbReference>
<dbReference type="InterPro" id="IPR036271">
    <property type="entry name" value="Tet_transcr_reg_TetR-rel_C_sf"/>
</dbReference>
<sequence length="189" mass="22029">MKHKLTVKSIELFEKKGFSETSIQDIVDAIGVTKGTFYYYFKSKEELLMDIHSSYIDGMIKQQKEILEDTSKDCRTKLYDMVYMLIHNVELEGNSARVFFREMKNLKEENLSEILPKRDQIRYYFQDLLKQGVENGEFRSNLNIGIVTFAILGITNWTYQWYQPDGPVSDKEVASIFVDMVLSGIEESS</sequence>
<dbReference type="Pfam" id="PF00440">
    <property type="entry name" value="TetR_N"/>
    <property type="match status" value="1"/>
</dbReference>
<feature type="DNA-binding region" description="H-T-H motif" evidence="2">
    <location>
        <begin position="22"/>
        <end position="41"/>
    </location>
</feature>
<dbReference type="PRINTS" id="PR00455">
    <property type="entry name" value="HTHTETR"/>
</dbReference>
<dbReference type="GO" id="GO:0003677">
    <property type="term" value="F:DNA binding"/>
    <property type="evidence" value="ECO:0007669"/>
    <property type="project" value="UniProtKB-UniRule"/>
</dbReference>
<organism evidence="4 5">
    <name type="scientific">Guptibacillus hwajinpoensis</name>
    <dbReference type="NCBI Taxonomy" id="208199"/>
    <lineage>
        <taxon>Bacteria</taxon>
        <taxon>Bacillati</taxon>
        <taxon>Bacillota</taxon>
        <taxon>Bacilli</taxon>
        <taxon>Bacillales</taxon>
        <taxon>Guptibacillaceae</taxon>
        <taxon>Guptibacillus</taxon>
    </lineage>
</organism>
<comment type="caution">
    <text evidence="4">The sequence shown here is derived from an EMBL/GenBank/DDBJ whole genome shotgun (WGS) entry which is preliminary data.</text>
</comment>
<keyword evidence="5" id="KW-1185">Reference proteome</keyword>